<dbReference type="NCBIfam" id="NF037995">
    <property type="entry name" value="TRAP_S1"/>
    <property type="match status" value="1"/>
</dbReference>
<dbReference type="InterPro" id="IPR038404">
    <property type="entry name" value="TRAP_DctP_sf"/>
</dbReference>
<evidence type="ECO:0000256" key="1">
    <source>
        <dbReference type="ARBA" id="ARBA00022729"/>
    </source>
</evidence>
<proteinExistence type="predicted"/>
<gene>
    <name evidence="3" type="ORF">AZ34_13345</name>
</gene>
<name>A0A016XK60_9BURK</name>
<evidence type="ECO:0000313" key="4">
    <source>
        <dbReference type="Proteomes" id="UP000023268"/>
    </source>
</evidence>
<dbReference type="STRING" id="1458275.AZ34_13345"/>
<dbReference type="Gene3D" id="3.40.190.170">
    <property type="entry name" value="Bacterial extracellular solute-binding protein, family 7"/>
    <property type="match status" value="1"/>
</dbReference>
<dbReference type="PIRSF" id="PIRSF006470">
    <property type="entry name" value="DctB"/>
    <property type="match status" value="1"/>
</dbReference>
<dbReference type="eggNOG" id="COG1638">
    <property type="taxonomic scope" value="Bacteria"/>
</dbReference>
<feature type="signal peptide" evidence="2">
    <location>
        <begin position="1"/>
        <end position="22"/>
    </location>
</feature>
<dbReference type="OrthoDB" id="9794826at2"/>
<dbReference type="PANTHER" id="PTHR33376:SF2">
    <property type="entry name" value="DICARBOXYLATE-BINDING PERIPLASMIC PROTEIN"/>
    <property type="match status" value="1"/>
</dbReference>
<dbReference type="Pfam" id="PF03480">
    <property type="entry name" value="DctP"/>
    <property type="match status" value="1"/>
</dbReference>
<dbReference type="RefSeq" id="WP_035608758.1">
    <property type="nucleotide sequence ID" value="NZ_JEMG01000001.1"/>
</dbReference>
<dbReference type="Proteomes" id="UP000023268">
    <property type="component" value="Unassembled WGS sequence"/>
</dbReference>
<accession>A0A016XK60</accession>
<protein>
    <submittedName>
        <fullName evidence="3">ABC transporter substrate-binding protein</fullName>
    </submittedName>
</protein>
<dbReference type="AlphaFoldDB" id="A0A016XK60"/>
<dbReference type="GO" id="GO:0030246">
    <property type="term" value="F:carbohydrate binding"/>
    <property type="evidence" value="ECO:0007669"/>
    <property type="project" value="TreeGrafter"/>
</dbReference>
<comment type="caution">
    <text evidence="3">The sequence shown here is derived from an EMBL/GenBank/DDBJ whole genome shotgun (WGS) entry which is preliminary data.</text>
</comment>
<keyword evidence="1 2" id="KW-0732">Signal</keyword>
<feature type="chain" id="PRO_5001491883" evidence="2">
    <location>
        <begin position="23"/>
        <end position="333"/>
    </location>
</feature>
<dbReference type="InterPro" id="IPR004682">
    <property type="entry name" value="TRAP_DctP"/>
</dbReference>
<dbReference type="CDD" id="cd13679">
    <property type="entry name" value="PBP2_TRAP_YiaO_like"/>
    <property type="match status" value="1"/>
</dbReference>
<reference evidence="3 4" key="1">
    <citation type="submission" date="2014-02" db="EMBL/GenBank/DDBJ databases">
        <title>Draft Genome of Hylemonella gracilis isolated from the Niagara River.</title>
        <authorList>
            <person name="Pawlowski D.R."/>
            <person name="Koudelka G.B."/>
        </authorList>
    </citation>
    <scope>NUCLEOTIDE SEQUENCE [LARGE SCALE GENOMIC DNA]</scope>
    <source>
        <strain evidence="3 4">Niagara R</strain>
    </source>
</reference>
<dbReference type="PANTHER" id="PTHR33376">
    <property type="match status" value="1"/>
</dbReference>
<dbReference type="NCBIfam" id="TIGR00787">
    <property type="entry name" value="dctP"/>
    <property type="match status" value="1"/>
</dbReference>
<evidence type="ECO:0000313" key="3">
    <source>
        <dbReference type="EMBL" id="EYC51947.1"/>
    </source>
</evidence>
<evidence type="ECO:0000256" key="2">
    <source>
        <dbReference type="SAM" id="SignalP"/>
    </source>
</evidence>
<dbReference type="GO" id="GO:0030288">
    <property type="term" value="C:outer membrane-bounded periplasmic space"/>
    <property type="evidence" value="ECO:0007669"/>
    <property type="project" value="InterPro"/>
</dbReference>
<dbReference type="EMBL" id="JEMG01000001">
    <property type="protein sequence ID" value="EYC51947.1"/>
    <property type="molecule type" value="Genomic_DNA"/>
</dbReference>
<organism evidence="3 4">
    <name type="scientific">Hylemonella gracilis str. Niagara R</name>
    <dbReference type="NCBI Taxonomy" id="1458275"/>
    <lineage>
        <taxon>Bacteria</taxon>
        <taxon>Pseudomonadati</taxon>
        <taxon>Pseudomonadota</taxon>
        <taxon>Betaproteobacteria</taxon>
        <taxon>Burkholderiales</taxon>
        <taxon>Comamonadaceae</taxon>
        <taxon>Hylemonella</taxon>
    </lineage>
</organism>
<sequence>MKFRSVVMAALALGLAAGSVSAQVREHVFKIGIGLSEDHPQGVALKHFAQLLSERSGGKMTAKVYASGALGNDITMTSALRAGIQEMTVPDASTLMSLVKPFGALNLPMLLNNEQEADALLDGPFGQKLLAQLPEKGLIGFAFWENGFRHVTNSRRAINTAADLEGLKLRVIQSPLFLDTFTALGVNATPMPFPEVYTAMEQKAVDGQENPTPTILASKFYEVQKYLALTRHMYSAWVLLMSKKTWDGLSPQEQKIVRDSALDATQFERKTIREFSEKALAQLKSNGMVVTELSPAEQAKLRAKLAPVVAKYGQDFGEAFQELNAELAKIRKK</sequence>
<dbReference type="GO" id="GO:0055085">
    <property type="term" value="P:transmembrane transport"/>
    <property type="evidence" value="ECO:0007669"/>
    <property type="project" value="InterPro"/>
</dbReference>
<dbReference type="InterPro" id="IPR018389">
    <property type="entry name" value="DctP_fam"/>
</dbReference>